<dbReference type="PANTHER" id="PTHR31061:SF24">
    <property type="entry name" value="LD22376P"/>
    <property type="match status" value="1"/>
</dbReference>
<gene>
    <name evidence="2" type="ORF">DEO27_000330</name>
</gene>
<protein>
    <submittedName>
        <fullName evidence="2">DUF5009 domain-containing protein</fullName>
    </submittedName>
</protein>
<organism evidence="2 3">
    <name type="scientific">Mucilaginibacter rubeus</name>
    <dbReference type="NCBI Taxonomy" id="2027860"/>
    <lineage>
        <taxon>Bacteria</taxon>
        <taxon>Pseudomonadati</taxon>
        <taxon>Bacteroidota</taxon>
        <taxon>Sphingobacteriia</taxon>
        <taxon>Sphingobacteriales</taxon>
        <taxon>Sphingobacteriaceae</taxon>
        <taxon>Mucilaginibacter</taxon>
    </lineage>
</organism>
<feature type="transmembrane region" description="Helical" evidence="1">
    <location>
        <begin position="100"/>
        <end position="121"/>
    </location>
</feature>
<dbReference type="PANTHER" id="PTHR31061">
    <property type="entry name" value="LD22376P"/>
    <property type="match status" value="1"/>
</dbReference>
<feature type="transmembrane region" description="Helical" evidence="1">
    <location>
        <begin position="297"/>
        <end position="316"/>
    </location>
</feature>
<feature type="transmembrane region" description="Helical" evidence="1">
    <location>
        <begin position="70"/>
        <end position="88"/>
    </location>
</feature>
<reference evidence="2" key="1">
    <citation type="submission" date="2019-08" db="EMBL/GenBank/DDBJ databases">
        <title>Comparative genome analysis confer to the adaptation heavy metal polluted environment.</title>
        <authorList>
            <person name="Li Y."/>
        </authorList>
    </citation>
    <scope>NUCLEOTIDE SEQUENCE [LARGE SCALE GENOMIC DNA]</scope>
    <source>
        <strain evidence="2">P1</strain>
    </source>
</reference>
<evidence type="ECO:0000256" key="1">
    <source>
        <dbReference type="SAM" id="Phobius"/>
    </source>
</evidence>
<feature type="transmembrane region" description="Helical" evidence="1">
    <location>
        <begin position="133"/>
        <end position="149"/>
    </location>
</feature>
<dbReference type="OrthoDB" id="9788724at2"/>
<evidence type="ECO:0000313" key="3">
    <source>
        <dbReference type="Proteomes" id="UP000251402"/>
    </source>
</evidence>
<keyword evidence="1" id="KW-0812">Transmembrane</keyword>
<keyword evidence="1" id="KW-1133">Transmembrane helix</keyword>
<feature type="transmembrane region" description="Helical" evidence="1">
    <location>
        <begin position="233"/>
        <end position="255"/>
    </location>
</feature>
<dbReference type="AlphaFoldDB" id="A0A5C1HTX0"/>
<feature type="transmembrane region" description="Helical" evidence="1">
    <location>
        <begin position="368"/>
        <end position="393"/>
    </location>
</feature>
<feature type="transmembrane region" description="Helical" evidence="1">
    <location>
        <begin position="328"/>
        <end position="348"/>
    </location>
</feature>
<dbReference type="RefSeq" id="WP_112573404.1">
    <property type="nucleotide sequence ID" value="NZ_CP043450.1"/>
</dbReference>
<proteinExistence type="predicted"/>
<feature type="transmembrane region" description="Helical" evidence="1">
    <location>
        <begin position="156"/>
        <end position="175"/>
    </location>
</feature>
<name>A0A5C1HTX0_9SPHI</name>
<dbReference type="Proteomes" id="UP000251402">
    <property type="component" value="Chromosome"/>
</dbReference>
<feature type="transmembrane region" description="Helical" evidence="1">
    <location>
        <begin position="267"/>
        <end position="285"/>
    </location>
</feature>
<feature type="transmembrane region" description="Helical" evidence="1">
    <location>
        <begin position="21"/>
        <end position="38"/>
    </location>
</feature>
<sequence length="401" mass="44652">MKKSTGAAPALPAGRIASVDVYRGLVMLLMMGEVLSFQDVSGLLPGNRFWAILAFNQSHVAWTWLSLHDMIQPSFTFLVGVVLPFSLASRINKGATKTALLTHAIKRSLILILLGIFLRSLGKNQTYFTFEDTLTQIGLGYTFLVMLGFCSRRIQIGALIIILLGYWLAFALYPLPGPGFNYAFAGVSPTWEYNLHGFAAHWNKNTNLAWAFDSWFLNLFPRSSPFLYNDGGYSTLSFIPTLGTMILGLLAGGVLMSNSPSSTKLKSLLITGISLIAFGVLLHLTNLNPIVKRIWTPAWAIFSGGICFCFLSLLYFIVDLKEYKKPLFFLKVIGMNSIAAYVMSDGGIRQFITDNLYIHLGPHYDQVFGIAYATLISGALTLLLLWLILYWMYKRGIYIKI</sequence>
<evidence type="ECO:0000313" key="2">
    <source>
        <dbReference type="EMBL" id="QEM08531.1"/>
    </source>
</evidence>
<dbReference type="KEGG" id="mrub:DEO27_000330"/>
<keyword evidence="1" id="KW-0472">Membrane</keyword>
<accession>A0A5C1HTX0</accession>
<dbReference type="EMBL" id="CP043450">
    <property type="protein sequence ID" value="QEM08531.1"/>
    <property type="molecule type" value="Genomic_DNA"/>
</dbReference>
<keyword evidence="3" id="KW-1185">Reference proteome</keyword>